<dbReference type="RefSeq" id="WP_012900523.1">
    <property type="nucleotide sequence ID" value="NC_013665.1"/>
</dbReference>
<accession>D1YZH3</accession>
<dbReference type="eggNOG" id="ENOG502N5AR">
    <property type="taxonomic scope" value="Archaea"/>
</dbReference>
<dbReference type="GeneID" id="8681665"/>
<feature type="domain" description="YopA central" evidence="1">
    <location>
        <begin position="126"/>
        <end position="226"/>
    </location>
</feature>
<dbReference type="InterPro" id="IPR058684">
    <property type="entry name" value="YopA_M"/>
</dbReference>
<reference evidence="3" key="3">
    <citation type="journal article" date="2011" name="PLoS ONE">
        <title>Genome sequence of a mesophilic hydrogenotrophic methanogen Methanocella paludicola, the first cultivated representative of the order Methanocellales.</title>
        <authorList>
            <person name="Sakai S."/>
            <person name="Takaki Y."/>
            <person name="Shimamura S."/>
            <person name="Sekine M."/>
            <person name="Tajima T."/>
            <person name="Kosugi H."/>
            <person name="Ichikawa N."/>
            <person name="Tasumi E."/>
            <person name="Hiraki A.T."/>
            <person name="Shimizu A."/>
            <person name="Kato Y."/>
            <person name="Nishiko R."/>
            <person name="Mori K."/>
            <person name="Fujita N."/>
            <person name="Imachi H."/>
            <person name="Takai K."/>
        </authorList>
    </citation>
    <scope>NUCLEOTIDE SEQUENCE [LARGE SCALE GENOMIC DNA]</scope>
    <source>
        <strain evidence="3">DSM 17711 / JCM 13418 / NBRC 101707 / SANAE</strain>
    </source>
</reference>
<evidence type="ECO:0000259" key="1">
    <source>
        <dbReference type="Pfam" id="PF26308"/>
    </source>
</evidence>
<reference evidence="2 3" key="2">
    <citation type="journal article" date="2008" name="Int. J. Syst. Evol. Microbiol.">
        <title>Methanocella paludicola gen. nov., sp. nov., a methane-producing archaeon, the first isolate of the lineage 'Rice Cluster I', and proposal of the new archaeal order Methanocellales ord. nov.</title>
        <authorList>
            <person name="Sakai S."/>
            <person name="Imachi H."/>
            <person name="Hanada S."/>
            <person name="Ohashi A."/>
            <person name="Harada H."/>
            <person name="Kamagata Y."/>
        </authorList>
    </citation>
    <scope>NUCLEOTIDE SEQUENCE [LARGE SCALE GENOMIC DNA]</scope>
    <source>
        <strain evidence="3">DSM 17711 / JCM 13418 / NBRC 101707 / SANAE</strain>
    </source>
</reference>
<dbReference type="Proteomes" id="UP000001882">
    <property type="component" value="Chromosome"/>
</dbReference>
<organism evidence="2 3">
    <name type="scientific">Methanocella paludicola (strain DSM 17711 / JCM 13418 / NBRC 101707 / SANAE)</name>
    <dbReference type="NCBI Taxonomy" id="304371"/>
    <lineage>
        <taxon>Archaea</taxon>
        <taxon>Methanobacteriati</taxon>
        <taxon>Methanobacteriota</taxon>
        <taxon>Stenosarchaea group</taxon>
        <taxon>Methanomicrobia</taxon>
        <taxon>Methanocellales</taxon>
        <taxon>Methanocellaceae</taxon>
        <taxon>Methanocella</taxon>
    </lineage>
</organism>
<keyword evidence="3" id="KW-1185">Reference proteome</keyword>
<evidence type="ECO:0000313" key="2">
    <source>
        <dbReference type="EMBL" id="BAI61845.1"/>
    </source>
</evidence>
<dbReference type="KEGG" id="mpd:MCP_1773"/>
<dbReference type="InParanoid" id="D1YZH3"/>
<sequence>MTEEDLLDITQFGKVIKEYKGVGDINWIDGQSNECTLKCGQLLRGDIICKCLVRDLSVGDALINLKPIINITGKTDSGDAFTLTHCRIAFYSLPGPFDITILSQELAIEKNIDIKINEIKFYLINCSFNKPIYLEIDSYDVSIESLNDHRERMHYLKVTYDVAITSILTFKTSGHEKSNTEIINEVREIATNICYLLSFAEGHKISWHYYDVINKKGELISSYLKKTRKITPFNSWWTIFPDYDIDSFLSQCYNNFINHKQVYNIFEVLDQFLNSISETNFLELRGLGLVALLDHVTKLKYPKLTDLPSKLENLATHLKLDITRDEFDEFNDIRNNLAHKSRFFDLHEPTRIKDGKVVRINERTILQQYYFVLSVTQRILLGILGYEGYYFDRRYFIPNTWTSENVSGRVRMAYKK</sequence>
<dbReference type="Pfam" id="PF26308">
    <property type="entry name" value="YopA_M"/>
    <property type="match status" value="1"/>
</dbReference>
<dbReference type="AlphaFoldDB" id="D1YZH3"/>
<evidence type="ECO:0000313" key="3">
    <source>
        <dbReference type="Proteomes" id="UP000001882"/>
    </source>
</evidence>
<gene>
    <name evidence="2" type="ordered locus">MCP_1773</name>
</gene>
<reference evidence="2 3" key="1">
    <citation type="journal article" date="2007" name="Appl. Environ. Microbiol.">
        <title>Isolation of key methanogens for global methane emission from rice paddy fields: a novel isolate affiliated with the clone cluster rice cluster I.</title>
        <authorList>
            <person name="Sakai S."/>
            <person name="Imachi H."/>
            <person name="Sekiguchi Y."/>
            <person name="Ohashi A."/>
            <person name="Harada H."/>
            <person name="Kamagata Y."/>
        </authorList>
    </citation>
    <scope>NUCLEOTIDE SEQUENCE [LARGE SCALE GENOMIC DNA]</scope>
    <source>
        <strain evidence="3">DSM 17711 / JCM 13418 / NBRC 101707 / SANAE</strain>
    </source>
</reference>
<protein>
    <recommendedName>
        <fullName evidence="1">YopA central domain-containing protein</fullName>
    </recommendedName>
</protein>
<dbReference type="EMBL" id="AP011532">
    <property type="protein sequence ID" value="BAI61845.1"/>
    <property type="molecule type" value="Genomic_DNA"/>
</dbReference>
<name>D1YZH3_METPS</name>
<proteinExistence type="predicted"/>